<proteinExistence type="inferred from homology"/>
<evidence type="ECO:0000313" key="5">
    <source>
        <dbReference type="Proteomes" id="UP001229346"/>
    </source>
</evidence>
<reference evidence="4 5" key="1">
    <citation type="submission" date="2023-07" db="EMBL/GenBank/DDBJ databases">
        <title>Sorghum-associated microbial communities from plants grown in Nebraska, USA.</title>
        <authorList>
            <person name="Schachtman D."/>
        </authorList>
    </citation>
    <scope>NUCLEOTIDE SEQUENCE [LARGE SCALE GENOMIC DNA]</scope>
    <source>
        <strain evidence="4 5">CC482</strain>
    </source>
</reference>
<dbReference type="HAMAP" id="MF_00667">
    <property type="entry name" value="SspH"/>
    <property type="match status" value="1"/>
</dbReference>
<comment type="caution">
    <text evidence="4">The sequence shown here is derived from an EMBL/GenBank/DDBJ whole genome shotgun (WGS) entry which is preliminary data.</text>
</comment>
<protein>
    <submittedName>
        <fullName evidence="4">Small acid-soluble spore protein H (Minor)</fullName>
    </submittedName>
</protein>
<evidence type="ECO:0000313" key="4">
    <source>
        <dbReference type="EMBL" id="MDQ0114514.1"/>
    </source>
</evidence>
<evidence type="ECO:0000256" key="1">
    <source>
        <dbReference type="ARBA" id="ARBA00004288"/>
    </source>
</evidence>
<keyword evidence="3" id="KW-0749">Sporulation</keyword>
<dbReference type="EMBL" id="JAUSSU010000008">
    <property type="protein sequence ID" value="MDQ0114514.1"/>
    <property type="molecule type" value="Genomic_DNA"/>
</dbReference>
<gene>
    <name evidence="4" type="ORF">J2T15_003970</name>
</gene>
<name>A0ABT9U4E7_PAEHA</name>
<dbReference type="InterPro" id="IPR012610">
    <property type="entry name" value="SASP_SspH"/>
</dbReference>
<comment type="similarity">
    <text evidence="2">Belongs to the SspH family.</text>
</comment>
<dbReference type="NCBIfam" id="NF002867">
    <property type="entry name" value="PRK03174.1"/>
    <property type="match status" value="1"/>
</dbReference>
<organism evidence="4 5">
    <name type="scientific">Paenibacillus harenae</name>
    <dbReference type="NCBI Taxonomy" id="306543"/>
    <lineage>
        <taxon>Bacteria</taxon>
        <taxon>Bacillati</taxon>
        <taxon>Bacillota</taxon>
        <taxon>Bacilli</taxon>
        <taxon>Bacillales</taxon>
        <taxon>Paenibacillaceae</taxon>
        <taxon>Paenibacillus</taxon>
    </lineage>
</organism>
<evidence type="ECO:0000256" key="2">
    <source>
        <dbReference type="ARBA" id="ARBA00006573"/>
    </source>
</evidence>
<dbReference type="NCBIfam" id="TIGR02861">
    <property type="entry name" value="SASP_H"/>
    <property type="match status" value="1"/>
</dbReference>
<keyword evidence="5" id="KW-1185">Reference proteome</keyword>
<dbReference type="Proteomes" id="UP001229346">
    <property type="component" value="Unassembled WGS sequence"/>
</dbReference>
<evidence type="ECO:0000256" key="3">
    <source>
        <dbReference type="ARBA" id="ARBA00022969"/>
    </source>
</evidence>
<sequence>MNVQRAREIAASPTMENVEYNGVRIYIQHVNEENETARIYPLGQPEQEQEVPLRSLSEPSSQVAMDVEQVACRVESDT</sequence>
<dbReference type="Pfam" id="PF08141">
    <property type="entry name" value="SspH"/>
    <property type="match status" value="1"/>
</dbReference>
<comment type="subcellular location">
    <subcellularLocation>
        <location evidence="1">Spore core</location>
    </subcellularLocation>
</comment>
<accession>A0ABT9U4E7</accession>